<dbReference type="AlphaFoldDB" id="A0AA97FGP5"/>
<feature type="domain" description="Protein kinase" evidence="9">
    <location>
        <begin position="16"/>
        <end position="282"/>
    </location>
</feature>
<keyword evidence="3" id="KW-0808">Transferase</keyword>
<sequence length="478" mass="50562">MSPSRPAAPPPRIPGFRHVDLLGSGGFADVYRYEQELPRRQVAIKVLPADREGASTARFTAEANVMAMLSTHPAIVTILQAGVSDDGRPYLVMEYCPGSNLQARCRREPFSVAEALRVGIPIASAVETAHRAGVLHRDIKPANILVTEYRRPALTDFGIAATSLGSPETTCVSIPWSPPESFGDVARSGPRSDVYQLGATLYTLLAGRSPFELAGGGNTTGELIERIERMELPRIDRPDVPPSLQAVLATATAKDPADRHRSALAFARALQKVQIELAHAVTPIDIVEDVSSVEPAEDEEAGLTRVRVVAGAAPAGTDAEPARPARRAPAPRVAERVWRGRGGVRGRRSRAVAGGVVAAVVLGVVGSLLPALVDRSSARALDASTVSARTAVPAVPGVEDLAGWRQGDEAVFTWTNPEPLDGDSYLWAVASVGSEPGFDRTAEPTVTVPAVEGETCVEVILRRDDGWSSEAVVGCVDG</sequence>
<keyword evidence="8" id="KW-1133">Transmembrane helix</keyword>
<dbReference type="KEGG" id="mbet:N8K70_14875"/>
<proteinExistence type="predicted"/>
<evidence type="ECO:0000259" key="9">
    <source>
        <dbReference type="PROSITE" id="PS50011"/>
    </source>
</evidence>
<dbReference type="PROSITE" id="PS50011">
    <property type="entry name" value="PROTEIN_KINASE_DOM"/>
    <property type="match status" value="1"/>
</dbReference>
<reference evidence="10 11" key="1">
    <citation type="submission" date="2023-02" db="EMBL/GenBank/DDBJ databases">
        <title>Microbacterium betulae sp. nov., isolated from birch wood.</title>
        <authorList>
            <person name="Pasciak M."/>
            <person name="Pawlik K.J."/>
            <person name="Martynowski D."/>
            <person name="Laczmanski L."/>
            <person name="Ciekot J."/>
            <person name="Szponar B."/>
            <person name="Wojcik-Fatla A."/>
            <person name="Mackiewicz B."/>
            <person name="Farian E."/>
            <person name="Cholewa G."/>
            <person name="Cholewa A."/>
            <person name="Dutkiewicz J."/>
        </authorList>
    </citation>
    <scope>NUCLEOTIDE SEQUENCE [LARGE SCALE GENOMIC DNA]</scope>
    <source>
        <strain evidence="10 11">AB</strain>
    </source>
</reference>
<dbReference type="RefSeq" id="WP_317139131.1">
    <property type="nucleotide sequence ID" value="NZ_CP118157.1"/>
</dbReference>
<dbReference type="PROSITE" id="PS00108">
    <property type="entry name" value="PROTEIN_KINASE_ST"/>
    <property type="match status" value="1"/>
</dbReference>
<dbReference type="CDD" id="cd14014">
    <property type="entry name" value="STKc_PknB_like"/>
    <property type="match status" value="1"/>
</dbReference>
<keyword evidence="5 10" id="KW-0418">Kinase</keyword>
<keyword evidence="8" id="KW-0812">Transmembrane</keyword>
<dbReference type="InterPro" id="IPR011009">
    <property type="entry name" value="Kinase-like_dom_sf"/>
</dbReference>
<evidence type="ECO:0000256" key="7">
    <source>
        <dbReference type="PROSITE-ProRule" id="PRU10141"/>
    </source>
</evidence>
<dbReference type="InterPro" id="IPR017441">
    <property type="entry name" value="Protein_kinase_ATP_BS"/>
</dbReference>
<dbReference type="EMBL" id="CP118157">
    <property type="protein sequence ID" value="WOF22660.1"/>
    <property type="molecule type" value="Genomic_DNA"/>
</dbReference>
<feature type="binding site" evidence="7">
    <location>
        <position position="45"/>
    </location>
    <ligand>
        <name>ATP</name>
        <dbReference type="ChEBI" id="CHEBI:30616"/>
    </ligand>
</feature>
<dbReference type="Gene3D" id="1.10.510.10">
    <property type="entry name" value="Transferase(Phosphotransferase) domain 1"/>
    <property type="match status" value="1"/>
</dbReference>
<gene>
    <name evidence="10" type="ORF">N8K70_14875</name>
</gene>
<feature type="transmembrane region" description="Helical" evidence="8">
    <location>
        <begin position="351"/>
        <end position="373"/>
    </location>
</feature>
<evidence type="ECO:0000256" key="2">
    <source>
        <dbReference type="ARBA" id="ARBA00022527"/>
    </source>
</evidence>
<dbReference type="Pfam" id="PF00069">
    <property type="entry name" value="Pkinase"/>
    <property type="match status" value="1"/>
</dbReference>
<keyword evidence="4 7" id="KW-0547">Nucleotide-binding</keyword>
<name>A0AA97FGP5_9MICO</name>
<dbReference type="EC" id="2.7.11.1" evidence="1"/>
<evidence type="ECO:0000256" key="3">
    <source>
        <dbReference type="ARBA" id="ARBA00022679"/>
    </source>
</evidence>
<evidence type="ECO:0000256" key="1">
    <source>
        <dbReference type="ARBA" id="ARBA00012513"/>
    </source>
</evidence>
<dbReference type="PANTHER" id="PTHR43289:SF6">
    <property type="entry name" value="SERINE_THREONINE-PROTEIN KINASE NEKL-3"/>
    <property type="match status" value="1"/>
</dbReference>
<dbReference type="GO" id="GO:0005524">
    <property type="term" value="F:ATP binding"/>
    <property type="evidence" value="ECO:0007669"/>
    <property type="project" value="UniProtKB-UniRule"/>
</dbReference>
<keyword evidence="11" id="KW-1185">Reference proteome</keyword>
<evidence type="ECO:0000313" key="10">
    <source>
        <dbReference type="EMBL" id="WOF22660.1"/>
    </source>
</evidence>
<dbReference type="Proteomes" id="UP001305498">
    <property type="component" value="Chromosome"/>
</dbReference>
<protein>
    <recommendedName>
        <fullName evidence="1">non-specific serine/threonine protein kinase</fullName>
        <ecNumber evidence="1">2.7.11.1</ecNumber>
    </recommendedName>
</protein>
<dbReference type="InterPro" id="IPR008271">
    <property type="entry name" value="Ser/Thr_kinase_AS"/>
</dbReference>
<evidence type="ECO:0000256" key="4">
    <source>
        <dbReference type="ARBA" id="ARBA00022741"/>
    </source>
</evidence>
<dbReference type="InterPro" id="IPR000719">
    <property type="entry name" value="Prot_kinase_dom"/>
</dbReference>
<keyword evidence="2" id="KW-0723">Serine/threonine-protein kinase</keyword>
<dbReference type="GO" id="GO:0004674">
    <property type="term" value="F:protein serine/threonine kinase activity"/>
    <property type="evidence" value="ECO:0007669"/>
    <property type="project" value="UniProtKB-KW"/>
</dbReference>
<evidence type="ECO:0000256" key="8">
    <source>
        <dbReference type="SAM" id="Phobius"/>
    </source>
</evidence>
<dbReference type="SUPFAM" id="SSF56112">
    <property type="entry name" value="Protein kinase-like (PK-like)"/>
    <property type="match status" value="1"/>
</dbReference>
<dbReference type="PANTHER" id="PTHR43289">
    <property type="entry name" value="MITOGEN-ACTIVATED PROTEIN KINASE KINASE KINASE 20-RELATED"/>
    <property type="match status" value="1"/>
</dbReference>
<evidence type="ECO:0000313" key="11">
    <source>
        <dbReference type="Proteomes" id="UP001305498"/>
    </source>
</evidence>
<evidence type="ECO:0000256" key="6">
    <source>
        <dbReference type="ARBA" id="ARBA00022840"/>
    </source>
</evidence>
<keyword evidence="6 7" id="KW-0067">ATP-binding</keyword>
<evidence type="ECO:0000256" key="5">
    <source>
        <dbReference type="ARBA" id="ARBA00022777"/>
    </source>
</evidence>
<dbReference type="PROSITE" id="PS00107">
    <property type="entry name" value="PROTEIN_KINASE_ATP"/>
    <property type="match status" value="1"/>
</dbReference>
<keyword evidence="8" id="KW-0472">Membrane</keyword>
<accession>A0AA97FGP5</accession>
<dbReference type="SMART" id="SM00220">
    <property type="entry name" value="S_TKc"/>
    <property type="match status" value="1"/>
</dbReference>
<organism evidence="10 11">
    <name type="scientific">Microbacterium betulae</name>
    <dbReference type="NCBI Taxonomy" id="2981139"/>
    <lineage>
        <taxon>Bacteria</taxon>
        <taxon>Bacillati</taxon>
        <taxon>Actinomycetota</taxon>
        <taxon>Actinomycetes</taxon>
        <taxon>Micrococcales</taxon>
        <taxon>Microbacteriaceae</taxon>
        <taxon>Microbacterium</taxon>
    </lineage>
</organism>